<keyword evidence="3" id="KW-0539">Nucleus</keyword>
<dbReference type="GO" id="GO:0034511">
    <property type="term" value="F:U3 snoRNA binding"/>
    <property type="evidence" value="ECO:0007669"/>
    <property type="project" value="InterPro"/>
</dbReference>
<reference evidence="7 8" key="1">
    <citation type="submission" date="2023-10" db="EMBL/GenBank/DDBJ databases">
        <authorList>
            <person name="Maclean D."/>
            <person name="Macfadyen A."/>
        </authorList>
    </citation>
    <scope>NUCLEOTIDE SEQUENCE [LARGE SCALE GENOMIC DNA]</scope>
</reference>
<feature type="compositionally biased region" description="Basic and acidic residues" evidence="4">
    <location>
        <begin position="26"/>
        <end position="42"/>
    </location>
</feature>
<feature type="region of interest" description="Disordered" evidence="4">
    <location>
        <begin position="1"/>
        <end position="47"/>
    </location>
</feature>
<feature type="region of interest" description="Disordered" evidence="4">
    <location>
        <begin position="351"/>
        <end position="376"/>
    </location>
</feature>
<gene>
    <name evidence="7" type="ORF">CVIRNUC_010510</name>
</gene>
<evidence type="ECO:0000313" key="7">
    <source>
        <dbReference type="EMBL" id="CAK0787292.1"/>
    </source>
</evidence>
<dbReference type="Pfam" id="PF06862">
    <property type="entry name" value="Utp25_C"/>
    <property type="match status" value="1"/>
</dbReference>
<keyword evidence="8" id="KW-1185">Reference proteome</keyword>
<dbReference type="InterPro" id="IPR027417">
    <property type="entry name" value="P-loop_NTPase"/>
</dbReference>
<feature type="region of interest" description="Disordered" evidence="4">
    <location>
        <begin position="84"/>
        <end position="121"/>
    </location>
</feature>
<dbReference type="PANTHER" id="PTHR12933">
    <property type="entry name" value="ORF PROTEIN-RELATED"/>
    <property type="match status" value="1"/>
</dbReference>
<feature type="compositionally biased region" description="Polar residues" evidence="4">
    <location>
        <begin position="13"/>
        <end position="25"/>
    </location>
</feature>
<dbReference type="Proteomes" id="UP001314263">
    <property type="component" value="Unassembled WGS sequence"/>
</dbReference>
<evidence type="ECO:0000313" key="8">
    <source>
        <dbReference type="Proteomes" id="UP001314263"/>
    </source>
</evidence>
<dbReference type="GO" id="GO:0032040">
    <property type="term" value="C:small-subunit processome"/>
    <property type="evidence" value="ECO:0007669"/>
    <property type="project" value="TreeGrafter"/>
</dbReference>
<evidence type="ECO:0008006" key="9">
    <source>
        <dbReference type="Google" id="ProtNLM"/>
    </source>
</evidence>
<dbReference type="Pfam" id="PF22916">
    <property type="entry name" value="UTP25_NTPase-like"/>
    <property type="match status" value="1"/>
</dbReference>
<dbReference type="GO" id="GO:0019843">
    <property type="term" value="F:rRNA binding"/>
    <property type="evidence" value="ECO:0007669"/>
    <property type="project" value="TreeGrafter"/>
</dbReference>
<dbReference type="InterPro" id="IPR010678">
    <property type="entry name" value="UTP25"/>
</dbReference>
<evidence type="ECO:0000256" key="2">
    <source>
        <dbReference type="ARBA" id="ARBA00009223"/>
    </source>
</evidence>
<evidence type="ECO:0000259" key="5">
    <source>
        <dbReference type="Pfam" id="PF06862"/>
    </source>
</evidence>
<dbReference type="AlphaFoldDB" id="A0AAV1IJ76"/>
<organism evidence="7 8">
    <name type="scientific">Coccomyxa viridis</name>
    <dbReference type="NCBI Taxonomy" id="1274662"/>
    <lineage>
        <taxon>Eukaryota</taxon>
        <taxon>Viridiplantae</taxon>
        <taxon>Chlorophyta</taxon>
        <taxon>core chlorophytes</taxon>
        <taxon>Trebouxiophyceae</taxon>
        <taxon>Trebouxiophyceae incertae sedis</taxon>
        <taxon>Coccomyxaceae</taxon>
        <taxon>Coccomyxa</taxon>
    </lineage>
</organism>
<evidence type="ECO:0000256" key="1">
    <source>
        <dbReference type="ARBA" id="ARBA00004604"/>
    </source>
</evidence>
<sequence>MHRAKRRRHETKGASSLTQPPFINSETEKELHSEDDSPREAQDAASAYSSLLGALTAQTSNGRPLNGLLKSRHKANAALSADVLQKAEQPREQPKRHKATQQSHHTVSGDERKQEESEGLANRRHTALLEAQSPPVDHAQQHFDRVLSDAEAAELRAGAAKSKEAEGVSMPAAWKSALVTGEPLHPAPADLARAGVQPRLITRWREVHGSSSSRCGEAGADECGAFVSSEQRAFFGLCSSWKDVLFTQRPYPTRAHGPDDIMDAYLLHAISHISASAARIKKNNDALKAGQDPEACRDQGFTRAKVLILLPMRSTALAVVTRLCQLAQKETRADSIQNKARFLEEFGAQGDDEADAEAAQGSAGTPGQAGLSAGKPPQHAALFGGNCDDHFRLGIKITRGAVKLYSDFLQSDIVVASPIALATKLSEESDEEGGLADFLSSIEIAIVDRADVQLLQNWAHVVTVFQALNRLPEAQHGADIMRVREPLLAGRGALYRQTILLSSFASAEMNALMHRTCSNWAGCVKLKSTHQGVLGQALPQLRQLFERLPAPSAAADADTRFVHFTAHVWPQIKESSTTGQLIFVASYYDYVRLRNFLKEQGVEVAALSEYAPPKEAARARSLFMDGRLSVALLTERSHFYNRARVRGVKDLLFYQLPQHAHFYLELVNMLVGRDDLALHATVKALVTRMDALRLEPIVGTARSQKMLKGSKSTFLFC</sequence>
<feature type="compositionally biased region" description="Basic residues" evidence="4">
    <location>
        <begin position="1"/>
        <end position="10"/>
    </location>
</feature>
<feature type="domain" description="UTP25 C-terminal" evidence="5">
    <location>
        <begin position="534"/>
        <end position="716"/>
    </location>
</feature>
<comment type="caution">
    <text evidence="7">The sequence shown here is derived from an EMBL/GenBank/DDBJ whole genome shotgun (WGS) entry which is preliminary data.</text>
</comment>
<evidence type="ECO:0000256" key="3">
    <source>
        <dbReference type="ARBA" id="ARBA00023242"/>
    </source>
</evidence>
<accession>A0AAV1IJ76</accession>
<name>A0AAV1IJ76_9CHLO</name>
<comment type="subcellular location">
    <subcellularLocation>
        <location evidence="1">Nucleus</location>
        <location evidence="1">Nucleolus</location>
    </subcellularLocation>
</comment>
<proteinExistence type="inferred from homology"/>
<dbReference type="EMBL" id="CAUYUE010000016">
    <property type="protein sequence ID" value="CAK0787292.1"/>
    <property type="molecule type" value="Genomic_DNA"/>
</dbReference>
<evidence type="ECO:0000259" key="6">
    <source>
        <dbReference type="Pfam" id="PF22916"/>
    </source>
</evidence>
<dbReference type="PANTHER" id="PTHR12933:SF0">
    <property type="entry name" value="U3 SMALL NUCLEOLAR RNA-ASSOCIATED PROTEIN 25 HOMOLOG"/>
    <property type="match status" value="1"/>
</dbReference>
<dbReference type="GO" id="GO:0000462">
    <property type="term" value="P:maturation of SSU-rRNA from tricistronic rRNA transcript (SSU-rRNA, 5.8S rRNA, LSU-rRNA)"/>
    <property type="evidence" value="ECO:0007669"/>
    <property type="project" value="TreeGrafter"/>
</dbReference>
<evidence type="ECO:0000256" key="4">
    <source>
        <dbReference type="SAM" id="MobiDB-lite"/>
    </source>
</evidence>
<feature type="domain" description="UTP25 NTP hydrolase-like" evidence="6">
    <location>
        <begin position="242"/>
        <end position="524"/>
    </location>
</feature>
<feature type="compositionally biased region" description="Basic and acidic residues" evidence="4">
    <location>
        <begin position="107"/>
        <end position="116"/>
    </location>
</feature>
<protein>
    <recommendedName>
        <fullName evidence="9">Digestive organ expansion factor-like protein</fullName>
    </recommendedName>
</protein>
<comment type="similarity">
    <text evidence="2">Belongs to the UTP25 family.</text>
</comment>
<dbReference type="InterPro" id="IPR053940">
    <property type="entry name" value="UTP25_NTPase-like"/>
</dbReference>
<dbReference type="InterPro" id="IPR053939">
    <property type="entry name" value="UTP25_C"/>
</dbReference>
<dbReference type="Gene3D" id="3.40.50.300">
    <property type="entry name" value="P-loop containing nucleotide triphosphate hydrolases"/>
    <property type="match status" value="1"/>
</dbReference>